<evidence type="ECO:0000313" key="2">
    <source>
        <dbReference type="Proteomes" id="UP001519287"/>
    </source>
</evidence>
<gene>
    <name evidence="1" type="ORF">J2Z66_007152</name>
</gene>
<evidence type="ECO:0000313" key="1">
    <source>
        <dbReference type="EMBL" id="MBP1995510.1"/>
    </source>
</evidence>
<dbReference type="InterPro" id="IPR046117">
    <property type="entry name" value="DUF6054"/>
</dbReference>
<proteinExistence type="predicted"/>
<keyword evidence="2" id="KW-1185">Reference proteome</keyword>
<comment type="caution">
    <text evidence="1">The sequence shown here is derived from an EMBL/GenBank/DDBJ whole genome shotgun (WGS) entry which is preliminary data.</text>
</comment>
<name>A0ABS4J6P9_9BACL</name>
<dbReference type="Pfam" id="PF19524">
    <property type="entry name" value="DUF6054"/>
    <property type="match status" value="1"/>
</dbReference>
<protein>
    <submittedName>
        <fullName evidence="1">Uncharacterized protein</fullName>
    </submittedName>
</protein>
<dbReference type="EMBL" id="JAGGLB010000035">
    <property type="protein sequence ID" value="MBP1995510.1"/>
    <property type="molecule type" value="Genomic_DNA"/>
</dbReference>
<accession>A0ABS4J6P9</accession>
<reference evidence="1 2" key="1">
    <citation type="submission" date="2021-03" db="EMBL/GenBank/DDBJ databases">
        <title>Genomic Encyclopedia of Type Strains, Phase IV (KMG-IV): sequencing the most valuable type-strain genomes for metagenomic binning, comparative biology and taxonomic classification.</title>
        <authorList>
            <person name="Goeker M."/>
        </authorList>
    </citation>
    <scope>NUCLEOTIDE SEQUENCE [LARGE SCALE GENOMIC DNA]</scope>
    <source>
        <strain evidence="1 2">DSM 26048</strain>
    </source>
</reference>
<dbReference type="RefSeq" id="WP_209977306.1">
    <property type="nucleotide sequence ID" value="NZ_JAGGLB010000035.1"/>
</dbReference>
<organism evidence="1 2">
    <name type="scientific">Paenibacillus eucommiae</name>
    <dbReference type="NCBI Taxonomy" id="1355755"/>
    <lineage>
        <taxon>Bacteria</taxon>
        <taxon>Bacillati</taxon>
        <taxon>Bacillota</taxon>
        <taxon>Bacilli</taxon>
        <taxon>Bacillales</taxon>
        <taxon>Paenibacillaceae</taxon>
        <taxon>Paenibacillus</taxon>
    </lineage>
</organism>
<sequence>MKGRVSMSRVTYNVSITPSVAMDLIKKFQYANADLVHEEYNEVDKDRSIGTLIYEKYYFRSRNRAALIVIIDNFKEKTNIRVIATGSSEGMILNFDWGAANNFVKSVEKILDEYIIE</sequence>
<dbReference type="Proteomes" id="UP001519287">
    <property type="component" value="Unassembled WGS sequence"/>
</dbReference>